<evidence type="ECO:0000259" key="2">
    <source>
        <dbReference type="Pfam" id="PF21738"/>
    </source>
</evidence>
<dbReference type="PANTHER" id="PTHR36159:SF1">
    <property type="entry name" value="RETROVIRUS-RELATED POL POLYPROTEIN FROM TRANSPOSON 412-LIKE PROTEIN"/>
    <property type="match status" value="1"/>
</dbReference>
<feature type="domain" description="Double jelly roll-like" evidence="2">
    <location>
        <begin position="206"/>
        <end position="250"/>
    </location>
</feature>
<dbReference type="PANTHER" id="PTHR36159">
    <property type="entry name" value="PROTEIN CBG23766"/>
    <property type="match status" value="1"/>
</dbReference>
<dbReference type="EMBL" id="JASPKY010000856">
    <property type="protein sequence ID" value="KAK9680973.1"/>
    <property type="molecule type" value="Genomic_DNA"/>
</dbReference>
<reference evidence="3 4" key="1">
    <citation type="journal article" date="2024" name="BMC Genomics">
        <title>De novo assembly and annotation of Popillia japonica's genome with initial clues to its potential as an invasive pest.</title>
        <authorList>
            <person name="Cucini C."/>
            <person name="Boschi S."/>
            <person name="Funari R."/>
            <person name="Cardaioli E."/>
            <person name="Iannotti N."/>
            <person name="Marturano G."/>
            <person name="Paoli F."/>
            <person name="Bruttini M."/>
            <person name="Carapelli A."/>
            <person name="Frati F."/>
            <person name="Nardi F."/>
        </authorList>
    </citation>
    <scope>NUCLEOTIDE SEQUENCE [LARGE SCALE GENOMIC DNA]</scope>
    <source>
        <strain evidence="3">DMR45628</strain>
    </source>
</reference>
<sequence length="296" mass="32734">MNRVKSSDASIGEKAPALGVAGIMKAKIKLAINDTFKKNSINVDNKEVLRRVPKRNKKSSVPPPNNNEILNAAMLDVINKRKRNDNVTTIKPQHFLKRKHSIELDATINKKQKFEEDNVISTNLASVKRALSGGAAAIAKAVNQANQAKKQLSEAERHNKTMESIAMGKGLYLKPYKKGLGLYLNEIEAHRRLLKDDDTVSSSLTFVNNGLALLFEEIRYELAGTVIDRNKNPGITSTLKSYVSFDTVSSSLTFVNNGLALLFEEIRYELAGTVIDRNKNPGITSTLKSYVSFTSN</sequence>
<comment type="caution">
    <text evidence="3">The sequence shown here is derived from an EMBL/GenBank/DDBJ whole genome shotgun (WGS) entry which is preliminary data.</text>
</comment>
<gene>
    <name evidence="3" type="ORF">QE152_g38686</name>
</gene>
<dbReference type="Pfam" id="PF21738">
    <property type="entry name" value="DJR-like_dom"/>
    <property type="match status" value="2"/>
</dbReference>
<feature type="domain" description="Double jelly roll-like" evidence="2">
    <location>
        <begin position="254"/>
        <end position="295"/>
    </location>
</feature>
<name>A0AAW1HWB2_POPJA</name>
<evidence type="ECO:0000313" key="4">
    <source>
        <dbReference type="Proteomes" id="UP001458880"/>
    </source>
</evidence>
<dbReference type="AlphaFoldDB" id="A0AAW1HWB2"/>
<keyword evidence="1" id="KW-0175">Coiled coil</keyword>
<dbReference type="InterPro" id="IPR049512">
    <property type="entry name" value="DJR-like_dom"/>
</dbReference>
<proteinExistence type="predicted"/>
<feature type="coiled-coil region" evidence="1">
    <location>
        <begin position="138"/>
        <end position="165"/>
    </location>
</feature>
<keyword evidence="4" id="KW-1185">Reference proteome</keyword>
<accession>A0AAW1HWB2</accession>
<dbReference type="Proteomes" id="UP001458880">
    <property type="component" value="Unassembled WGS sequence"/>
</dbReference>
<organism evidence="3 4">
    <name type="scientific">Popillia japonica</name>
    <name type="common">Japanese beetle</name>
    <dbReference type="NCBI Taxonomy" id="7064"/>
    <lineage>
        <taxon>Eukaryota</taxon>
        <taxon>Metazoa</taxon>
        <taxon>Ecdysozoa</taxon>
        <taxon>Arthropoda</taxon>
        <taxon>Hexapoda</taxon>
        <taxon>Insecta</taxon>
        <taxon>Pterygota</taxon>
        <taxon>Neoptera</taxon>
        <taxon>Endopterygota</taxon>
        <taxon>Coleoptera</taxon>
        <taxon>Polyphaga</taxon>
        <taxon>Scarabaeiformia</taxon>
        <taxon>Scarabaeidae</taxon>
        <taxon>Rutelinae</taxon>
        <taxon>Popillia</taxon>
    </lineage>
</organism>
<protein>
    <recommendedName>
        <fullName evidence="2">Double jelly roll-like domain-containing protein</fullName>
    </recommendedName>
</protein>
<evidence type="ECO:0000313" key="3">
    <source>
        <dbReference type="EMBL" id="KAK9680973.1"/>
    </source>
</evidence>
<evidence type="ECO:0000256" key="1">
    <source>
        <dbReference type="SAM" id="Coils"/>
    </source>
</evidence>